<feature type="compositionally biased region" description="Low complexity" evidence="5">
    <location>
        <begin position="284"/>
        <end position="302"/>
    </location>
</feature>
<dbReference type="EMBL" id="JBHSPU010000017">
    <property type="protein sequence ID" value="MFC5915741.1"/>
    <property type="molecule type" value="Genomic_DNA"/>
</dbReference>
<organism evidence="7 8">
    <name type="scientific">Streptomyces pulveraceus</name>
    <dbReference type="NCBI Taxonomy" id="68258"/>
    <lineage>
        <taxon>Bacteria</taxon>
        <taxon>Bacillati</taxon>
        <taxon>Actinomycetota</taxon>
        <taxon>Actinomycetes</taxon>
        <taxon>Kitasatosporales</taxon>
        <taxon>Streptomycetaceae</taxon>
        <taxon>Streptomyces</taxon>
    </lineage>
</organism>
<dbReference type="SUPFAM" id="SSF52540">
    <property type="entry name" value="P-loop containing nucleoside triphosphate hydrolases"/>
    <property type="match status" value="2"/>
</dbReference>
<evidence type="ECO:0000256" key="4">
    <source>
        <dbReference type="ARBA" id="ARBA00022840"/>
    </source>
</evidence>
<dbReference type="PANTHER" id="PTHR43553">
    <property type="entry name" value="HEAVY METAL TRANSPORTER"/>
    <property type="match status" value="1"/>
</dbReference>
<dbReference type="InterPro" id="IPR017871">
    <property type="entry name" value="ABC_transporter-like_CS"/>
</dbReference>
<dbReference type="PROSITE" id="PS50893">
    <property type="entry name" value="ABC_TRANSPORTER_2"/>
    <property type="match status" value="2"/>
</dbReference>
<protein>
    <submittedName>
        <fullName evidence="7">ABC transporter ATP-binding protein</fullName>
    </submittedName>
</protein>
<evidence type="ECO:0000259" key="6">
    <source>
        <dbReference type="PROSITE" id="PS50893"/>
    </source>
</evidence>
<keyword evidence="4 7" id="KW-0067">ATP-binding</keyword>
<evidence type="ECO:0000313" key="7">
    <source>
        <dbReference type="EMBL" id="MFC5915741.1"/>
    </source>
</evidence>
<name>A0ABW1GQM7_9ACTN</name>
<keyword evidence="3" id="KW-0547">Nucleotide-binding</keyword>
<dbReference type="SMART" id="SM00382">
    <property type="entry name" value="AAA"/>
    <property type="match status" value="2"/>
</dbReference>
<feature type="domain" description="ABC transporter" evidence="6">
    <location>
        <begin position="379"/>
        <end position="607"/>
    </location>
</feature>
<feature type="domain" description="ABC transporter" evidence="6">
    <location>
        <begin position="2"/>
        <end position="243"/>
    </location>
</feature>
<dbReference type="InterPro" id="IPR003593">
    <property type="entry name" value="AAA+_ATPase"/>
</dbReference>
<comment type="similarity">
    <text evidence="1">Belongs to the ABC transporter superfamily.</text>
</comment>
<feature type="compositionally biased region" description="Low complexity" evidence="5">
    <location>
        <begin position="312"/>
        <end position="324"/>
    </location>
</feature>
<comment type="caution">
    <text evidence="7">The sequence shown here is derived from an EMBL/GenBank/DDBJ whole genome shotgun (WGS) entry which is preliminary data.</text>
</comment>
<dbReference type="InterPro" id="IPR003439">
    <property type="entry name" value="ABC_transporter-like_ATP-bd"/>
</dbReference>
<evidence type="ECO:0000313" key="8">
    <source>
        <dbReference type="Proteomes" id="UP001596200"/>
    </source>
</evidence>
<keyword evidence="2" id="KW-0813">Transport</keyword>
<feature type="compositionally biased region" description="Pro residues" evidence="5">
    <location>
        <begin position="325"/>
        <end position="344"/>
    </location>
</feature>
<evidence type="ECO:0000256" key="2">
    <source>
        <dbReference type="ARBA" id="ARBA00022448"/>
    </source>
</evidence>
<keyword evidence="8" id="KW-1185">Reference proteome</keyword>
<dbReference type="Gene3D" id="3.40.50.300">
    <property type="entry name" value="P-loop containing nucleotide triphosphate hydrolases"/>
    <property type="match status" value="2"/>
</dbReference>
<evidence type="ECO:0000256" key="5">
    <source>
        <dbReference type="SAM" id="MobiDB-lite"/>
    </source>
</evidence>
<accession>A0ABW1GQM7</accession>
<dbReference type="InterPro" id="IPR027417">
    <property type="entry name" value="P-loop_NTPase"/>
</dbReference>
<evidence type="ECO:0000256" key="3">
    <source>
        <dbReference type="ARBA" id="ARBA00022741"/>
    </source>
</evidence>
<dbReference type="CDD" id="cd03225">
    <property type="entry name" value="ABC_cobalt_CbiO_domain1"/>
    <property type="match status" value="1"/>
</dbReference>
<gene>
    <name evidence="7" type="ORF">ACFP1B_20280</name>
</gene>
<dbReference type="Pfam" id="PF00005">
    <property type="entry name" value="ABC_tran"/>
    <property type="match status" value="2"/>
</dbReference>
<dbReference type="GO" id="GO:0005524">
    <property type="term" value="F:ATP binding"/>
    <property type="evidence" value="ECO:0007669"/>
    <property type="project" value="UniProtKB-KW"/>
</dbReference>
<dbReference type="RefSeq" id="WP_344509629.1">
    <property type="nucleotide sequence ID" value="NZ_BAAATU010000009.1"/>
</dbReference>
<feature type="region of interest" description="Disordered" evidence="5">
    <location>
        <begin position="270"/>
        <end position="351"/>
    </location>
</feature>
<sequence>MIRFEQVSVRYEGTERPTLTGVDLTVPEGELVLLVGPSGVGKSTLLGAVSGLVPHFTGGTLSGRVTVDGRDTRTHRPRELADLVGTVGQDPLSHFVTDTVEDELAYGMESLGLAPDVMRRRVEETLDLLGLAGLRDRPIATLSGGQQQRVAIGSVLTPHPKVLVLDEPTSALDPAAAEEVLAVLQRLVHDLGTTVLMAEHRLERVVQYADQVILLPSPGAAPVMGAPADVMAVSPVHPPVVALGRLAGWEPLPLSVRDARRRAADLRERLASVRPPAPEPPAATEPVSAPAAAAQEPVSAPSPAAPEPASTPAPAAQEPVSTPAPAAPEPASTPAPAAPEPVSAPSPAASPVRRGALARLLGRGARTADVPEPVADATARVERLGVRRGRVEALRRVTLTVAPGETVALMGRNGAGKSTLLATLVGMVEPTSGTVLVGGRTPHRTEPREMVRRVGLVPQEPRDLLYADTVAAECAAADGDAGAAPGSCRALVSELLPGVPDDTHPRDLSEGQRLALALAVVLTARPPLLLLDEPTRGLDYAAKARLVGVLRGLAADGHAIVLATHDVELAAELAHRVVILADGETVADGETRQVVVSSPAFAPQTAKILAPQEWLTVPQVRAALGEPS</sequence>
<proteinExistence type="inferred from homology"/>
<dbReference type="InterPro" id="IPR050095">
    <property type="entry name" value="ECF_ABC_transporter_ATP-bd"/>
</dbReference>
<dbReference type="InterPro" id="IPR015856">
    <property type="entry name" value="ABC_transpr_CbiO/EcfA_su"/>
</dbReference>
<evidence type="ECO:0000256" key="1">
    <source>
        <dbReference type="ARBA" id="ARBA00005417"/>
    </source>
</evidence>
<reference evidence="8" key="1">
    <citation type="journal article" date="2019" name="Int. J. Syst. Evol. Microbiol.">
        <title>The Global Catalogue of Microorganisms (GCM) 10K type strain sequencing project: providing services to taxonomists for standard genome sequencing and annotation.</title>
        <authorList>
            <consortium name="The Broad Institute Genomics Platform"/>
            <consortium name="The Broad Institute Genome Sequencing Center for Infectious Disease"/>
            <person name="Wu L."/>
            <person name="Ma J."/>
        </authorList>
    </citation>
    <scope>NUCLEOTIDE SEQUENCE [LARGE SCALE GENOMIC DNA]</scope>
    <source>
        <strain evidence="8">JCM 4147</strain>
    </source>
</reference>
<dbReference type="Proteomes" id="UP001596200">
    <property type="component" value="Unassembled WGS sequence"/>
</dbReference>
<dbReference type="PROSITE" id="PS00211">
    <property type="entry name" value="ABC_TRANSPORTER_1"/>
    <property type="match status" value="1"/>
</dbReference>